<dbReference type="SUPFAM" id="SSF52540">
    <property type="entry name" value="P-loop containing nucleoside triphosphate hydrolases"/>
    <property type="match status" value="1"/>
</dbReference>
<dbReference type="Gene3D" id="3.40.50.300">
    <property type="entry name" value="P-loop containing nucleotide triphosphate hydrolases"/>
    <property type="match status" value="1"/>
</dbReference>
<reference evidence="3" key="1">
    <citation type="journal article" date="2013" name="Proc. Natl. Acad. Sci. U.S.A.">
        <title>Improving the coverage of the cyanobacterial phylum using diversity-driven genome sequencing.</title>
        <authorList>
            <person name="Shih P.M."/>
            <person name="Wu D."/>
            <person name="Latifi A."/>
            <person name="Axen S.D."/>
            <person name="Fewer D.P."/>
            <person name="Talla E."/>
            <person name="Calteau A."/>
            <person name="Cai F."/>
            <person name="Tandeau de Marsac N."/>
            <person name="Rippka R."/>
            <person name="Herdman M."/>
            <person name="Sivonen K."/>
            <person name="Coursin T."/>
            <person name="Laurent T."/>
            <person name="Goodwin L."/>
            <person name="Nolan M."/>
            <person name="Davenport K.W."/>
            <person name="Han C.S."/>
            <person name="Rubin E.M."/>
            <person name="Eisen J.A."/>
            <person name="Woyke T."/>
            <person name="Gugger M."/>
            <person name="Kerfeld C.A."/>
        </authorList>
    </citation>
    <scope>NUCLEOTIDE SEQUENCE [LARGE SCALE GENOMIC DNA]</scope>
    <source>
        <strain evidence="3">ATCC 27899 / PCC 7122</strain>
    </source>
</reference>
<dbReference type="PANTHER" id="PTHR43581">
    <property type="entry name" value="ATP/GTP PHOSPHATASE"/>
    <property type="match status" value="1"/>
</dbReference>
<dbReference type="PATRIC" id="fig|272123.3.peg.5077"/>
<protein>
    <submittedName>
        <fullName evidence="2">SMC domain protein</fullName>
    </submittedName>
</protein>
<dbReference type="Proteomes" id="UP000010474">
    <property type="component" value="Chromosome"/>
</dbReference>
<sequence>MYLSKFKISNYKSFQDSRLLKFTPGINIIVGQNNAGKTALLEALTLNFDNIPHRSIKTLPTQSSITKEISKSEITLLLQNQELRNFLDYLESSLGIPYPNYYEESGGSWEGTPKDIDELVKSYFQKILDSQDLIEINLSLSSINNQIIVENDKISKRLNFNLYLPKIKKDKIKYDFIKIKKENGYSYSPEFIYEKVSVPDYGDTWERSDVEIYEGGNEETITYKLFLLFKSRIYRFYAERLNISKCAFGNKSVLEPNASNLAEVLSGLQSRNSTAFDRYNKYINQIFPHIKRIAVEPRENNQLEIMVWNIQPETERVDLAVSLSSCGTGIGQVLAILYVVMNSSEPRTIIIDEPQSFLHPGAAKKLIEILKEFPQHQYFIATHSPTIINAANPSKIIMLKYEDCETKVSVINAKEAREQRSLLAEVGVSLSDVFGADNILWVEGPTEQICFPLILEKVARKSLLGTTILAVQDVGRLDNKNANLIFDIYDKLSGGSSLFPPAIGFLFDRETRSDNDEKELQKRSKKPVKLLPRRMYENYLLHPEAIIAVINECDENREEKLAIEDVKEWIDKNKYEPDYFPKDVKIEKISDNDWFCKVDGAKLLKELFVHFCDTRLPFSKTTHSVKLTEWLIDNQPDQLLEIAELLVNILDFKD</sequence>
<dbReference type="HOGENOM" id="CLU_420212_0_0_3"/>
<keyword evidence="3" id="KW-1185">Reference proteome</keyword>
<gene>
    <name evidence="2" type="ordered locus">Anacy_4664</name>
</gene>
<dbReference type="eggNOG" id="COG4637">
    <property type="taxonomic scope" value="Bacteria"/>
</dbReference>
<dbReference type="Pfam" id="PF13175">
    <property type="entry name" value="AAA_15"/>
    <property type="match status" value="1"/>
</dbReference>
<evidence type="ECO:0000313" key="3">
    <source>
        <dbReference type="Proteomes" id="UP000010474"/>
    </source>
</evidence>
<dbReference type="OrthoDB" id="9801813at2"/>
<dbReference type="InterPro" id="IPR051396">
    <property type="entry name" value="Bact_Antivir_Def_Nuclease"/>
</dbReference>
<dbReference type="STRING" id="272123.Anacy_4664"/>
<accession>K9ZL90</accession>
<dbReference type="PANTHER" id="PTHR43581:SF4">
    <property type="entry name" value="ATP_GTP PHOSPHATASE"/>
    <property type="match status" value="1"/>
</dbReference>
<organism evidence="2 3">
    <name type="scientific">Anabaena cylindrica (strain ATCC 27899 / PCC 7122)</name>
    <dbReference type="NCBI Taxonomy" id="272123"/>
    <lineage>
        <taxon>Bacteria</taxon>
        <taxon>Bacillati</taxon>
        <taxon>Cyanobacteriota</taxon>
        <taxon>Cyanophyceae</taxon>
        <taxon>Nostocales</taxon>
        <taxon>Nostocaceae</taxon>
        <taxon>Anabaena</taxon>
    </lineage>
</organism>
<dbReference type="AlphaFoldDB" id="K9ZL90"/>
<feature type="domain" description="Endonuclease GajA/Old nuclease/RecF-like AAA" evidence="1">
    <location>
        <begin position="1"/>
        <end position="388"/>
    </location>
</feature>
<proteinExistence type="predicted"/>
<evidence type="ECO:0000313" key="2">
    <source>
        <dbReference type="EMBL" id="AFZ60013.1"/>
    </source>
</evidence>
<dbReference type="EMBL" id="CP003659">
    <property type="protein sequence ID" value="AFZ60013.1"/>
    <property type="molecule type" value="Genomic_DNA"/>
</dbReference>
<dbReference type="InterPro" id="IPR041685">
    <property type="entry name" value="AAA_GajA/Old/RecF-like"/>
</dbReference>
<name>K9ZL90_ANACC</name>
<dbReference type="RefSeq" id="WP_015216629.1">
    <property type="nucleotide sequence ID" value="NC_019771.1"/>
</dbReference>
<dbReference type="InterPro" id="IPR027417">
    <property type="entry name" value="P-loop_NTPase"/>
</dbReference>
<evidence type="ECO:0000259" key="1">
    <source>
        <dbReference type="Pfam" id="PF13175"/>
    </source>
</evidence>
<dbReference type="KEGG" id="acy:Anacy_4664"/>